<gene>
    <name evidence="1" type="ORF">Ocin01_19691</name>
</gene>
<name>A0A1D2M251_ORCCI</name>
<keyword evidence="2" id="KW-1185">Reference proteome</keyword>
<proteinExistence type="predicted"/>
<accession>A0A1D2M251</accession>
<dbReference type="AlphaFoldDB" id="A0A1D2M251"/>
<dbReference type="EMBL" id="LJIJ01006521">
    <property type="protein sequence ID" value="ODM86991.1"/>
    <property type="molecule type" value="Genomic_DNA"/>
</dbReference>
<protein>
    <submittedName>
        <fullName evidence="1">Uncharacterized protein</fullName>
    </submittedName>
</protein>
<evidence type="ECO:0000313" key="1">
    <source>
        <dbReference type="EMBL" id="ODM86991.1"/>
    </source>
</evidence>
<reference evidence="1 2" key="1">
    <citation type="journal article" date="2016" name="Genome Biol. Evol.">
        <title>Gene Family Evolution Reflects Adaptation to Soil Environmental Stressors in the Genome of the Collembolan Orchesella cincta.</title>
        <authorList>
            <person name="Faddeeva-Vakhrusheva A."/>
            <person name="Derks M.F."/>
            <person name="Anvar S.Y."/>
            <person name="Agamennone V."/>
            <person name="Suring W."/>
            <person name="Smit S."/>
            <person name="van Straalen N.M."/>
            <person name="Roelofs D."/>
        </authorList>
    </citation>
    <scope>NUCLEOTIDE SEQUENCE [LARGE SCALE GENOMIC DNA]</scope>
    <source>
        <tissue evidence="1">Mixed pool</tissue>
    </source>
</reference>
<dbReference type="Proteomes" id="UP000094527">
    <property type="component" value="Unassembled WGS sequence"/>
</dbReference>
<comment type="caution">
    <text evidence="1">The sequence shown here is derived from an EMBL/GenBank/DDBJ whole genome shotgun (WGS) entry which is preliminary data.</text>
</comment>
<organism evidence="1 2">
    <name type="scientific">Orchesella cincta</name>
    <name type="common">Springtail</name>
    <name type="synonym">Podura cincta</name>
    <dbReference type="NCBI Taxonomy" id="48709"/>
    <lineage>
        <taxon>Eukaryota</taxon>
        <taxon>Metazoa</taxon>
        <taxon>Ecdysozoa</taxon>
        <taxon>Arthropoda</taxon>
        <taxon>Hexapoda</taxon>
        <taxon>Collembola</taxon>
        <taxon>Entomobryomorpha</taxon>
        <taxon>Entomobryoidea</taxon>
        <taxon>Orchesellidae</taxon>
        <taxon>Orchesellinae</taxon>
        <taxon>Orchesella</taxon>
    </lineage>
</organism>
<evidence type="ECO:0000313" key="2">
    <source>
        <dbReference type="Proteomes" id="UP000094527"/>
    </source>
</evidence>
<sequence length="95" mass="10830">MKAAVGVLHCIDLLHSDDPFNEDFQNNERLGSLAWLDLLYLLIGAEMRLRSVNEIDESGTQLPPKPITMTLIISLKKMGMFLHPTKFHKKELIRA</sequence>